<dbReference type="GO" id="GO:0016616">
    <property type="term" value="F:oxidoreductase activity, acting on the CH-OH group of donors, NAD or NADP as acceptor"/>
    <property type="evidence" value="ECO:0007669"/>
    <property type="project" value="UniProtKB-ARBA"/>
</dbReference>
<dbReference type="Gene3D" id="3.40.50.720">
    <property type="entry name" value="NAD(P)-binding Rossmann-like Domain"/>
    <property type="match status" value="1"/>
</dbReference>
<comment type="similarity">
    <text evidence="1 3">Belongs to the short-chain dehydrogenases/reductases (SDR) family.</text>
</comment>
<dbReference type="InterPro" id="IPR002347">
    <property type="entry name" value="SDR_fam"/>
</dbReference>
<reference evidence="5" key="2">
    <citation type="journal article" date="2021" name="Data Brief">
        <title>Draft genome sequence data of the facultative, thermophilic, xylanolytic bacterium Paenibacillus sp. strain DA-C8.</title>
        <authorList>
            <person name="Chhe C."/>
            <person name="Uke A."/>
            <person name="Baramee S."/>
            <person name="Ungkulpasvich U."/>
            <person name="Tachaapaikoon C."/>
            <person name="Pason P."/>
            <person name="Waeonukul R."/>
            <person name="Ratanakhanokchai K."/>
            <person name="Kosugi A."/>
        </authorList>
    </citation>
    <scope>NUCLEOTIDE SEQUENCE</scope>
    <source>
        <strain evidence="5">DA-C8</strain>
    </source>
</reference>
<accession>A0A916VG56</accession>
<organism evidence="5 6">
    <name type="scientific">Insulibacter thermoxylanivorax</name>
    <dbReference type="NCBI Taxonomy" id="2749268"/>
    <lineage>
        <taxon>Bacteria</taxon>
        <taxon>Bacillati</taxon>
        <taxon>Bacillota</taxon>
        <taxon>Bacilli</taxon>
        <taxon>Bacillales</taxon>
        <taxon>Paenibacillaceae</taxon>
        <taxon>Insulibacter</taxon>
    </lineage>
</organism>
<dbReference type="SUPFAM" id="SSF51735">
    <property type="entry name" value="NAD(P)-binding Rossmann-fold domains"/>
    <property type="match status" value="1"/>
</dbReference>
<dbReference type="InterPro" id="IPR036291">
    <property type="entry name" value="NAD(P)-bd_dom_sf"/>
</dbReference>
<dbReference type="InterPro" id="IPR020904">
    <property type="entry name" value="Sc_DH/Rdtase_CS"/>
</dbReference>
<dbReference type="PRINTS" id="PR00081">
    <property type="entry name" value="GDHRDH"/>
</dbReference>
<dbReference type="GO" id="GO:0016020">
    <property type="term" value="C:membrane"/>
    <property type="evidence" value="ECO:0007669"/>
    <property type="project" value="TreeGrafter"/>
</dbReference>
<dbReference type="PRINTS" id="PR00080">
    <property type="entry name" value="SDRFAMILY"/>
</dbReference>
<proteinExistence type="inferred from homology"/>
<protein>
    <submittedName>
        <fullName evidence="5">Oxidoreductase</fullName>
    </submittedName>
</protein>
<keyword evidence="6" id="KW-1185">Reference proteome</keyword>
<evidence type="ECO:0000256" key="1">
    <source>
        <dbReference type="ARBA" id="ARBA00006484"/>
    </source>
</evidence>
<name>A0A916VG56_9BACL</name>
<evidence type="ECO:0000313" key="5">
    <source>
        <dbReference type="EMBL" id="GFR39037.1"/>
    </source>
</evidence>
<sequence>MKRRTLAEKIVLITGASSGIGAAAARMFIDREAVVIACGRSLERLKELQQQLEERCVIRQLDVRDASAVQETMDDLVQAYGRIDILVNNAGYGKFEYLEKMSLDEINDMMDTNYMGVVRCTKAVLPYMRQAGSGHIINIASIAGKVPTAKSAAYTASKHAVHGFTHALRYELRGTGIAVSAVNPGPVATRFFDIADPSGEYLKNVKDFTITPETVARAIISLAEKPRMEIDVPRYLGIGAQMYRGMPRLLDRILFHVTNRK</sequence>
<dbReference type="Pfam" id="PF00106">
    <property type="entry name" value="adh_short"/>
    <property type="match status" value="1"/>
</dbReference>
<dbReference type="SMART" id="SM00822">
    <property type="entry name" value="PKS_KR"/>
    <property type="match status" value="1"/>
</dbReference>
<evidence type="ECO:0000313" key="6">
    <source>
        <dbReference type="Proteomes" id="UP000654993"/>
    </source>
</evidence>
<dbReference type="CDD" id="cd05233">
    <property type="entry name" value="SDR_c"/>
    <property type="match status" value="1"/>
</dbReference>
<evidence type="ECO:0000259" key="4">
    <source>
        <dbReference type="SMART" id="SM00822"/>
    </source>
</evidence>
<dbReference type="PANTHER" id="PTHR44196:SF1">
    <property type="entry name" value="DEHYDROGENASE_REDUCTASE SDR FAMILY MEMBER 7B"/>
    <property type="match status" value="1"/>
</dbReference>
<dbReference type="PANTHER" id="PTHR44196">
    <property type="entry name" value="DEHYDROGENASE/REDUCTASE SDR FAMILY MEMBER 7B"/>
    <property type="match status" value="1"/>
</dbReference>
<dbReference type="FunFam" id="3.40.50.720:FF:000047">
    <property type="entry name" value="NADP-dependent L-serine/L-allo-threonine dehydrogenase"/>
    <property type="match status" value="1"/>
</dbReference>
<dbReference type="PIRSF" id="PIRSF000126">
    <property type="entry name" value="11-beta-HSD1"/>
    <property type="match status" value="1"/>
</dbReference>
<dbReference type="AlphaFoldDB" id="A0A916VG56"/>
<feature type="domain" description="Ketoreductase" evidence="4">
    <location>
        <begin position="9"/>
        <end position="190"/>
    </location>
</feature>
<dbReference type="EMBL" id="BMAQ01000033">
    <property type="protein sequence ID" value="GFR39037.1"/>
    <property type="molecule type" value="Genomic_DNA"/>
</dbReference>
<dbReference type="PROSITE" id="PS00061">
    <property type="entry name" value="ADH_SHORT"/>
    <property type="match status" value="1"/>
</dbReference>
<evidence type="ECO:0000256" key="3">
    <source>
        <dbReference type="RuleBase" id="RU000363"/>
    </source>
</evidence>
<keyword evidence="2" id="KW-0560">Oxidoreductase</keyword>
<comment type="caution">
    <text evidence="5">The sequence shown here is derived from an EMBL/GenBank/DDBJ whole genome shotgun (WGS) entry which is preliminary data.</text>
</comment>
<evidence type="ECO:0000256" key="2">
    <source>
        <dbReference type="ARBA" id="ARBA00023002"/>
    </source>
</evidence>
<reference evidence="5" key="1">
    <citation type="submission" date="2020-08" db="EMBL/GenBank/DDBJ databases">
        <authorList>
            <person name="Uke A."/>
            <person name="Chhe C."/>
            <person name="Baramee S."/>
            <person name="Kosugi A."/>
        </authorList>
    </citation>
    <scope>NUCLEOTIDE SEQUENCE</scope>
    <source>
        <strain evidence="5">DA-C8</strain>
    </source>
</reference>
<dbReference type="InterPro" id="IPR057326">
    <property type="entry name" value="KR_dom"/>
</dbReference>
<gene>
    <name evidence="5" type="ORF">PRECH8_23330</name>
</gene>
<dbReference type="Proteomes" id="UP000654993">
    <property type="component" value="Unassembled WGS sequence"/>
</dbReference>